<dbReference type="InterPro" id="IPR026053">
    <property type="entry name" value="HPS1"/>
</dbReference>
<feature type="repeat" description="ANK" evidence="7">
    <location>
        <begin position="940"/>
        <end position="972"/>
    </location>
</feature>
<dbReference type="EMBL" id="JAATIS010004040">
    <property type="protein sequence ID" value="KAG2463156.1"/>
    <property type="molecule type" value="Genomic_DNA"/>
</dbReference>
<evidence type="ECO:0000259" key="11">
    <source>
        <dbReference type="Pfam" id="PF19036"/>
    </source>
</evidence>
<name>A0A8X8BR10_POLSE</name>
<dbReference type="Gene3D" id="3.40.640.10">
    <property type="entry name" value="Type I PLP-dependent aspartate aminotransferase-like (Major domain)"/>
    <property type="match status" value="2"/>
</dbReference>
<dbReference type="Pfam" id="PF19036">
    <property type="entry name" value="Fuz_longin_1"/>
    <property type="match status" value="1"/>
</dbReference>
<dbReference type="Proteomes" id="UP000886611">
    <property type="component" value="Unassembled WGS sequence"/>
</dbReference>
<dbReference type="PROSITE" id="PS50297">
    <property type="entry name" value="ANK_REP_REGION"/>
    <property type="match status" value="4"/>
</dbReference>
<feature type="domain" description="Aminotransferase class I/classII large" evidence="10">
    <location>
        <begin position="176"/>
        <end position="283"/>
    </location>
</feature>
<comment type="similarity">
    <text evidence="2">Belongs to the class-I pyridoxal-phosphate-dependent aminotransferase family.</text>
</comment>
<dbReference type="PANTHER" id="PTHR12761:SF1">
    <property type="entry name" value="BLOC-3 COMPLEX MEMBER HPS1"/>
    <property type="match status" value="1"/>
</dbReference>
<evidence type="ECO:0000313" key="12">
    <source>
        <dbReference type="EMBL" id="KAG2463156.1"/>
    </source>
</evidence>
<reference evidence="12 13" key="1">
    <citation type="journal article" date="2021" name="Cell">
        <title>Tracing the genetic footprints of vertebrate landing in non-teleost ray-finned fishes.</title>
        <authorList>
            <person name="Bi X."/>
            <person name="Wang K."/>
            <person name="Yang L."/>
            <person name="Pan H."/>
            <person name="Jiang H."/>
            <person name="Wei Q."/>
            <person name="Fang M."/>
            <person name="Yu H."/>
            <person name="Zhu C."/>
            <person name="Cai Y."/>
            <person name="He Y."/>
            <person name="Gan X."/>
            <person name="Zeng H."/>
            <person name="Yu D."/>
            <person name="Zhu Y."/>
            <person name="Jiang H."/>
            <person name="Qiu Q."/>
            <person name="Yang H."/>
            <person name="Zhang Y.E."/>
            <person name="Wang W."/>
            <person name="Zhu M."/>
            <person name="He S."/>
            <person name="Zhang G."/>
        </authorList>
    </citation>
    <scope>NUCLEOTIDE SEQUENCE [LARGE SCALE GENOMIC DNA]</scope>
    <source>
        <strain evidence="12">Bchr_013</strain>
    </source>
</reference>
<keyword evidence="7" id="KW-0040">ANK repeat</keyword>
<feature type="domain" description="FUZ/MON1/HPS1 first Longin" evidence="11">
    <location>
        <begin position="322"/>
        <end position="477"/>
    </location>
</feature>
<protein>
    <recommendedName>
        <fullName evidence="8">Aspartate aminotransferase</fullName>
        <ecNumber evidence="8">2.6.1.1</ecNumber>
    </recommendedName>
</protein>
<evidence type="ECO:0000256" key="6">
    <source>
        <dbReference type="ARBA" id="ARBA00022898"/>
    </source>
</evidence>
<dbReference type="GO" id="GO:0006520">
    <property type="term" value="P:amino acid metabolic process"/>
    <property type="evidence" value="ECO:0007669"/>
    <property type="project" value="InterPro"/>
</dbReference>
<dbReference type="GO" id="GO:0004069">
    <property type="term" value="F:L-aspartate:2-oxoglutarate aminotransferase activity"/>
    <property type="evidence" value="ECO:0007669"/>
    <property type="project" value="UniProtKB-EC"/>
</dbReference>
<keyword evidence="4 8" id="KW-0032">Aminotransferase</keyword>
<dbReference type="SMART" id="SM00248">
    <property type="entry name" value="ANK"/>
    <property type="match status" value="5"/>
</dbReference>
<comment type="catalytic activity">
    <reaction evidence="8">
        <text>L-aspartate + 2-oxoglutarate = oxaloacetate + L-glutamate</text>
        <dbReference type="Rhea" id="RHEA:21824"/>
        <dbReference type="ChEBI" id="CHEBI:16452"/>
        <dbReference type="ChEBI" id="CHEBI:16810"/>
        <dbReference type="ChEBI" id="CHEBI:29985"/>
        <dbReference type="ChEBI" id="CHEBI:29991"/>
        <dbReference type="EC" id="2.6.1.1"/>
    </reaction>
</comment>
<dbReference type="InterPro" id="IPR004838">
    <property type="entry name" value="NHTrfase_class1_PyrdxlP-BS"/>
</dbReference>
<feature type="repeat" description="ANK" evidence="7">
    <location>
        <begin position="907"/>
        <end position="939"/>
    </location>
</feature>
<evidence type="ECO:0000256" key="7">
    <source>
        <dbReference type="PROSITE-ProRule" id="PRU00023"/>
    </source>
</evidence>
<evidence type="ECO:0000256" key="5">
    <source>
        <dbReference type="ARBA" id="ARBA00022679"/>
    </source>
</evidence>
<dbReference type="InterPro" id="IPR015421">
    <property type="entry name" value="PyrdxlP-dep_Trfase_major"/>
</dbReference>
<dbReference type="InterPro" id="IPR036770">
    <property type="entry name" value="Ankyrin_rpt-contain_sf"/>
</dbReference>
<evidence type="ECO:0000256" key="4">
    <source>
        <dbReference type="ARBA" id="ARBA00022576"/>
    </source>
</evidence>
<keyword evidence="6" id="KW-0663">Pyridoxal phosphate</keyword>
<evidence type="ECO:0000256" key="1">
    <source>
        <dbReference type="ARBA" id="ARBA00001933"/>
    </source>
</evidence>
<dbReference type="GO" id="GO:0016192">
    <property type="term" value="P:vesicle-mediated transport"/>
    <property type="evidence" value="ECO:0007669"/>
    <property type="project" value="InterPro"/>
</dbReference>
<feature type="region of interest" description="Disordered" evidence="9">
    <location>
        <begin position="785"/>
        <end position="807"/>
    </location>
</feature>
<comment type="miscellaneous">
    <text evidence="8">In eukaryotes there are cytoplasmic, mitochondrial and chloroplastic isozymes.</text>
</comment>
<dbReference type="InterPro" id="IPR015422">
    <property type="entry name" value="PyrdxlP-dep_Trfase_small"/>
</dbReference>
<proteinExistence type="inferred from homology"/>
<dbReference type="PANTHER" id="PTHR12761">
    <property type="entry name" value="HERMANSKY-PUDLAK SYNDROME PROTEIN 1"/>
    <property type="match status" value="1"/>
</dbReference>
<organism evidence="12 13">
    <name type="scientific">Polypterus senegalus</name>
    <name type="common">Senegal bichir</name>
    <dbReference type="NCBI Taxonomy" id="55291"/>
    <lineage>
        <taxon>Eukaryota</taxon>
        <taxon>Metazoa</taxon>
        <taxon>Chordata</taxon>
        <taxon>Craniata</taxon>
        <taxon>Vertebrata</taxon>
        <taxon>Euteleostomi</taxon>
        <taxon>Actinopterygii</taxon>
        <taxon>Polypteriformes</taxon>
        <taxon>Polypteridae</taxon>
        <taxon>Polypterus</taxon>
    </lineage>
</organism>
<dbReference type="InterPro" id="IPR015424">
    <property type="entry name" value="PyrdxlP-dep_Trfase"/>
</dbReference>
<dbReference type="EC" id="2.6.1.1" evidence="8"/>
<evidence type="ECO:0000256" key="8">
    <source>
        <dbReference type="RuleBase" id="RU000480"/>
    </source>
</evidence>
<dbReference type="SUPFAM" id="SSF53383">
    <property type="entry name" value="PLP-dependent transferases"/>
    <property type="match status" value="1"/>
</dbReference>
<feature type="non-terminal residue" evidence="12">
    <location>
        <position position="1007"/>
    </location>
</feature>
<evidence type="ECO:0000256" key="3">
    <source>
        <dbReference type="ARBA" id="ARBA00011738"/>
    </source>
</evidence>
<evidence type="ECO:0000256" key="9">
    <source>
        <dbReference type="SAM" id="MobiDB-lite"/>
    </source>
</evidence>
<dbReference type="PRINTS" id="PR00799">
    <property type="entry name" value="TRANSAMINASE"/>
</dbReference>
<comment type="subunit">
    <text evidence="3 8">Homodimer.</text>
</comment>
<dbReference type="CDD" id="cd00609">
    <property type="entry name" value="AAT_like"/>
    <property type="match status" value="1"/>
</dbReference>
<dbReference type="InterPro" id="IPR002110">
    <property type="entry name" value="Ankyrin_rpt"/>
</dbReference>
<feature type="non-terminal residue" evidence="12">
    <location>
        <position position="1"/>
    </location>
</feature>
<keyword evidence="13" id="KW-1185">Reference proteome</keyword>
<dbReference type="Gene3D" id="3.90.1150.10">
    <property type="entry name" value="Aspartate Aminotransferase, domain 1"/>
    <property type="match status" value="2"/>
</dbReference>
<dbReference type="GO" id="GO:0005085">
    <property type="term" value="F:guanyl-nucleotide exchange factor activity"/>
    <property type="evidence" value="ECO:0007669"/>
    <property type="project" value="TreeGrafter"/>
</dbReference>
<dbReference type="Pfam" id="PF00155">
    <property type="entry name" value="Aminotran_1_2"/>
    <property type="match status" value="1"/>
</dbReference>
<dbReference type="PROSITE" id="PS00105">
    <property type="entry name" value="AA_TRANSFER_CLASS_1"/>
    <property type="match status" value="1"/>
</dbReference>
<evidence type="ECO:0000256" key="2">
    <source>
        <dbReference type="ARBA" id="ARBA00007441"/>
    </source>
</evidence>
<dbReference type="InterPro" id="IPR000796">
    <property type="entry name" value="Asp_trans"/>
</dbReference>
<comment type="cofactor">
    <cofactor evidence="1">
        <name>pyridoxal 5'-phosphate</name>
        <dbReference type="ChEBI" id="CHEBI:597326"/>
    </cofactor>
</comment>
<dbReference type="SUPFAM" id="SSF48403">
    <property type="entry name" value="Ankyrin repeat"/>
    <property type="match status" value="1"/>
</dbReference>
<feature type="repeat" description="ANK" evidence="7">
    <location>
        <begin position="841"/>
        <end position="873"/>
    </location>
</feature>
<dbReference type="Pfam" id="PF13637">
    <property type="entry name" value="Ank_4"/>
    <property type="match status" value="1"/>
</dbReference>
<dbReference type="GO" id="GO:0031085">
    <property type="term" value="C:BLOC-3 complex"/>
    <property type="evidence" value="ECO:0007669"/>
    <property type="project" value="TreeGrafter"/>
</dbReference>
<feature type="repeat" description="ANK" evidence="7">
    <location>
        <begin position="874"/>
        <end position="906"/>
    </location>
</feature>
<dbReference type="InterPro" id="IPR004839">
    <property type="entry name" value="Aminotransferase_I/II_large"/>
</dbReference>
<accession>A0A8X8BR10</accession>
<gene>
    <name evidence="12" type="primary">Got1</name>
    <name evidence="12" type="ORF">GTO96_0001657</name>
</gene>
<dbReference type="PROSITE" id="PS50088">
    <property type="entry name" value="ANK_REPEAT"/>
    <property type="match status" value="4"/>
</dbReference>
<dbReference type="InterPro" id="IPR043972">
    <property type="entry name" value="FUZ/MON1/HPS1_longin_1"/>
</dbReference>
<dbReference type="PRINTS" id="PR01415">
    <property type="entry name" value="ANKYRIN"/>
</dbReference>
<keyword evidence="5 8" id="KW-0808">Transferase</keyword>
<comment type="caution">
    <text evidence="12">The sequence shown here is derived from an EMBL/GenBank/DDBJ whole genome shotgun (WGS) entry which is preliminary data.</text>
</comment>
<dbReference type="GO" id="GO:1903232">
    <property type="term" value="P:melanosome assembly"/>
    <property type="evidence" value="ECO:0007669"/>
    <property type="project" value="TreeGrafter"/>
</dbReference>
<dbReference type="Pfam" id="PF12796">
    <property type="entry name" value="Ank_2"/>
    <property type="match status" value="1"/>
</dbReference>
<dbReference type="AlphaFoldDB" id="A0A8X8BR10"/>
<evidence type="ECO:0000313" key="13">
    <source>
        <dbReference type="Proteomes" id="UP000886611"/>
    </source>
</evidence>
<evidence type="ECO:0000259" key="10">
    <source>
        <dbReference type="Pfam" id="PF00155"/>
    </source>
</evidence>
<dbReference type="GO" id="GO:0030170">
    <property type="term" value="F:pyridoxal phosphate binding"/>
    <property type="evidence" value="ECO:0007669"/>
    <property type="project" value="InterPro"/>
</dbReference>
<sequence length="1007" mass="114332">MSLFAEVPQAAPVAVFKLTADFREDKHPTKVNLGVGAYRTDDSQPWVLPVVRKVEQQIAADHSLNHEYLPILGLPEFRAGSSKIALGEDSPAIAENRVGGVQSLGGTGALRIGAEFLRRWYNGNNNVTTPVYISAPSWENHNAVFADAGFKDIRAYRYWDAEKRGLALEGFLEDLEKKKLFAFFDSAYQGFASGDLDKDAWAVRYFVSQGFEIFCAQSFSKNFGLYNERVGNLTVVAKDTDNANRILSQMEKIVRTTWSNPPSQGARIVATTLNTPALFLEWWLNTLGMSAMQGIDVVIRHSFFDYGYNHLVDQNFNPLPMKCLLVVTESAEILFYWTDAAFEKNLREQYGAVENNEDKLPAVEDSINTLFAPLIISCSTLIEKINDIYTSFVTENGHHYILHQFGECLYIAVNGDGSESEDDLRRKIFVLKKLMEVQFGMVTLNSTLLKKELRPNDTGKRGRLWKMLQGLLDTYDLLRNQEQSFMVETYNLAFCVVNINNGMILAVKKLMGTEEECTPVFQFVEPDIQMAEDSLNILESEHRDPAFPRRVFLEATFKDGYCPMMPHSMYCLPLWPGISLVLLTKIPNSQIAVSLYNFLEAFSLLEKKLNEVQEGIPHSRLQSSLPSLADLRTKLDKFIRALGNIDQQVWSLVRTSRRYLQKGYTTVTLRDGDYYFSYFLWFENETGYKLEVIELPVLSDDSAPIGMLAGDYYRQKRKKDIDQKLEIVKIFTKELEGEKYKPSRTPTFQFTQVDDKVRKSSVDLRREIIDVGSIQNLIELRKKRKNKNNTASSSADSEPEQQEVPGPVNSTHFLWAAVEGKVKVIEKFLEGNGNPDTCDEFKRTALHRASLEGHTKIVQKLLDSGAAVNFQDRLDSTAMHWACRGGQLEVLKVLQKSGADLNMKDKLMSTPLHVATRTGRFDLVEYLIASGVDINAKDREGDMALHDAVRLNRYRIVKLLLQHGADVQAKNAVRLLHYQNRNSAPCTIQRFKGKPMQINICTVEFRY</sequence>
<dbReference type="Gene3D" id="1.25.40.20">
    <property type="entry name" value="Ankyrin repeat-containing domain"/>
    <property type="match status" value="2"/>
</dbReference>